<organism evidence="1 2">
    <name type="scientific">Sodiomyces alkalinus (strain CBS 110278 / VKM F-3762 / F11)</name>
    <name type="common">Alkaliphilic filamentous fungus</name>
    <dbReference type="NCBI Taxonomy" id="1314773"/>
    <lineage>
        <taxon>Eukaryota</taxon>
        <taxon>Fungi</taxon>
        <taxon>Dikarya</taxon>
        <taxon>Ascomycota</taxon>
        <taxon>Pezizomycotina</taxon>
        <taxon>Sordariomycetes</taxon>
        <taxon>Hypocreomycetidae</taxon>
        <taxon>Glomerellales</taxon>
        <taxon>Plectosphaerellaceae</taxon>
        <taxon>Sodiomyces</taxon>
    </lineage>
</organism>
<protein>
    <submittedName>
        <fullName evidence="1">Uncharacterized protein</fullName>
    </submittedName>
</protein>
<dbReference type="EMBL" id="ML119052">
    <property type="protein sequence ID" value="ROT41137.1"/>
    <property type="molecule type" value="Genomic_DNA"/>
</dbReference>
<dbReference type="GeneID" id="39583328"/>
<evidence type="ECO:0000313" key="2">
    <source>
        <dbReference type="Proteomes" id="UP000272025"/>
    </source>
</evidence>
<dbReference type="RefSeq" id="XP_028468943.1">
    <property type="nucleotide sequence ID" value="XM_028614851.1"/>
</dbReference>
<proteinExistence type="predicted"/>
<evidence type="ECO:0000313" key="1">
    <source>
        <dbReference type="EMBL" id="ROT41137.1"/>
    </source>
</evidence>
<keyword evidence="2" id="KW-1185">Reference proteome</keyword>
<sequence length="153" mass="17061">MRSRSLSDPATNLKGKVINLARPNPGRKKTDQQKLRGGHYTAVAVYMSFDQTLESCFRAFDYQPYYSDLGRTISTINNTPPEGEHDNPIEAYFVVWAPVLPAHTAQRPGDEKALTIASEPPGRVTQLRQLSFTASKLSSNRTTETESFKTLAQ</sequence>
<reference evidence="1 2" key="1">
    <citation type="journal article" date="2018" name="Mol. Ecol.">
        <title>The obligate alkalophilic soda-lake fungus Sodiomyces alkalinus has shifted to a protein diet.</title>
        <authorList>
            <person name="Grum-Grzhimaylo A.A."/>
            <person name="Falkoski D.L."/>
            <person name="van den Heuvel J."/>
            <person name="Valero-Jimenez C.A."/>
            <person name="Min B."/>
            <person name="Choi I.G."/>
            <person name="Lipzen A."/>
            <person name="Daum C.G."/>
            <person name="Aanen D.K."/>
            <person name="Tsang A."/>
            <person name="Henrissat B."/>
            <person name="Bilanenko E.N."/>
            <person name="de Vries R.P."/>
            <person name="van Kan J.A.L."/>
            <person name="Grigoriev I.V."/>
            <person name="Debets A.J.M."/>
        </authorList>
    </citation>
    <scope>NUCLEOTIDE SEQUENCE [LARGE SCALE GENOMIC DNA]</scope>
    <source>
        <strain evidence="1 2">F11</strain>
    </source>
</reference>
<name>A0A3N2Q332_SODAK</name>
<dbReference type="Proteomes" id="UP000272025">
    <property type="component" value="Unassembled WGS sequence"/>
</dbReference>
<accession>A0A3N2Q332</accession>
<gene>
    <name evidence="1" type="ORF">SODALDRAFT_376846</name>
</gene>
<dbReference type="AlphaFoldDB" id="A0A3N2Q332"/>